<keyword evidence="2" id="KW-1185">Reference proteome</keyword>
<dbReference type="Gene3D" id="3.40.50.300">
    <property type="entry name" value="P-loop containing nucleotide triphosphate hydrolases"/>
    <property type="match status" value="1"/>
</dbReference>
<reference evidence="1 2" key="1">
    <citation type="submission" date="2019-05" db="EMBL/GenBank/DDBJ databases">
        <title>Draft genome sequence of Pelagicola sp. DSW4-44.</title>
        <authorList>
            <person name="Oh J."/>
        </authorList>
    </citation>
    <scope>NUCLEOTIDE SEQUENCE [LARGE SCALE GENOMIC DNA]</scope>
    <source>
        <strain evidence="1 2">DSW4-44</strain>
    </source>
</reference>
<organism evidence="1 2">
    <name type="scientific">Parasedimentitalea maritima</name>
    <dbReference type="NCBI Taxonomy" id="2578117"/>
    <lineage>
        <taxon>Bacteria</taxon>
        <taxon>Pseudomonadati</taxon>
        <taxon>Pseudomonadota</taxon>
        <taxon>Alphaproteobacteria</taxon>
        <taxon>Rhodobacterales</taxon>
        <taxon>Paracoccaceae</taxon>
        <taxon>Parasedimentitalea</taxon>
    </lineage>
</organism>
<sequence length="521" mass="60128">MKNVIVHLGPHKTGSTSIQKCLTESSTDLVSGGISFLHDSETLEAATLLSRELFDEAEEKMSKLSIAISNLKVDTVILSQEDFSGNLIGRTNKRRIYPKLTKNMRIISRSLRPHNVRFVFFEREESEWMRSCYHQHLKYRTKFSSLPEFKEHFESPWNWTQKLERAHHVFGEKLIVFPYSATPKDGVNALLSLATTSTSGKLEHLFSFQENISPKRDVIEKLERVNRLTEFPATAWLAKKMLLDEWAPKRVPDSEICYSIWPPEVEQKQSVALPNLMERTRHRVPTHQVSDLLPELDVDLLPMLTTILPNDEFLTDASRQQMENQSKILRYHLRGKSELSYLNGLTISYLRRDTKYTDKARHLFHRIWDEHGLSMINELSTRWLISSLQTFFDHGKSESQRLIGSAAYFYANMIKIYESERSIEGSQPDAVYESETPQTSNMFRGLDRFSVGGSDLMLNTNALALEIAAKDDVAGLVFQEFMLRVKSSKNVFSRQDTTRLELGVAKEGFIDTWSFFEEPEK</sequence>
<dbReference type="RefSeq" id="WP_138161592.1">
    <property type="nucleotide sequence ID" value="NZ_VAUA01000001.1"/>
</dbReference>
<gene>
    <name evidence="1" type="ORF">FEE96_03505</name>
</gene>
<accession>A0ABY2V0Y6</accession>
<dbReference type="InterPro" id="IPR027417">
    <property type="entry name" value="P-loop_NTPase"/>
</dbReference>
<dbReference type="SUPFAM" id="SSF52540">
    <property type="entry name" value="P-loop containing nucleoside triphosphate hydrolases"/>
    <property type="match status" value="1"/>
</dbReference>
<dbReference type="EMBL" id="VAUA01000001">
    <property type="protein sequence ID" value="TLP69361.1"/>
    <property type="molecule type" value="Genomic_DNA"/>
</dbReference>
<evidence type="ECO:0000313" key="1">
    <source>
        <dbReference type="EMBL" id="TLP69361.1"/>
    </source>
</evidence>
<evidence type="ECO:0008006" key="3">
    <source>
        <dbReference type="Google" id="ProtNLM"/>
    </source>
</evidence>
<name>A0ABY2V0Y6_9RHOB</name>
<comment type="caution">
    <text evidence="1">The sequence shown here is derived from an EMBL/GenBank/DDBJ whole genome shotgun (WGS) entry which is preliminary data.</text>
</comment>
<proteinExistence type="predicted"/>
<dbReference type="Proteomes" id="UP000305041">
    <property type="component" value="Unassembled WGS sequence"/>
</dbReference>
<evidence type="ECO:0000313" key="2">
    <source>
        <dbReference type="Proteomes" id="UP000305041"/>
    </source>
</evidence>
<protein>
    <recommendedName>
        <fullName evidence="3">Sulfotransferase domain-containing protein</fullName>
    </recommendedName>
</protein>